<accession>A0A2U0U2X1</accession>
<feature type="domain" description="DZANK-type" evidence="2">
    <location>
        <begin position="7"/>
        <end position="50"/>
    </location>
</feature>
<dbReference type="InterPro" id="IPR025874">
    <property type="entry name" value="DZR"/>
</dbReference>
<keyword evidence="1" id="KW-0812">Transmembrane</keyword>
<dbReference type="Pfam" id="PF12773">
    <property type="entry name" value="DZR"/>
    <property type="match status" value="1"/>
</dbReference>
<dbReference type="EMBL" id="QENY01000017">
    <property type="protein sequence ID" value="PVX50622.1"/>
    <property type="molecule type" value="Genomic_DNA"/>
</dbReference>
<evidence type="ECO:0000313" key="4">
    <source>
        <dbReference type="Proteomes" id="UP000245870"/>
    </source>
</evidence>
<feature type="transmembrane region" description="Helical" evidence="1">
    <location>
        <begin position="124"/>
        <end position="144"/>
    </location>
</feature>
<gene>
    <name evidence="3" type="ORF">C7379_11720</name>
</gene>
<dbReference type="RefSeq" id="WP_116617009.1">
    <property type="nucleotide sequence ID" value="NZ_QENY01000017.1"/>
</dbReference>
<keyword evidence="1" id="KW-0472">Membrane</keyword>
<organism evidence="3 4">
    <name type="scientific">Hallella colorans</name>
    <dbReference type="NCBI Taxonomy" id="1703337"/>
    <lineage>
        <taxon>Bacteria</taxon>
        <taxon>Pseudomonadati</taxon>
        <taxon>Bacteroidota</taxon>
        <taxon>Bacteroidia</taxon>
        <taxon>Bacteroidales</taxon>
        <taxon>Prevotellaceae</taxon>
        <taxon>Hallella</taxon>
    </lineage>
</organism>
<dbReference type="AlphaFoldDB" id="A0A2U0U2X1"/>
<feature type="transmembrane region" description="Helical" evidence="1">
    <location>
        <begin position="94"/>
        <end position="117"/>
    </location>
</feature>
<keyword evidence="4" id="KW-1185">Reference proteome</keyword>
<evidence type="ECO:0000259" key="2">
    <source>
        <dbReference type="Pfam" id="PF12773"/>
    </source>
</evidence>
<evidence type="ECO:0000256" key="1">
    <source>
        <dbReference type="SAM" id="Phobius"/>
    </source>
</evidence>
<proteinExistence type="predicted"/>
<comment type="caution">
    <text evidence="3">The sequence shown here is derived from an EMBL/GenBank/DDBJ whole genome shotgun (WGS) entry which is preliminary data.</text>
</comment>
<dbReference type="OrthoDB" id="9764015at2"/>
<evidence type="ECO:0000313" key="3">
    <source>
        <dbReference type="EMBL" id="PVX50622.1"/>
    </source>
</evidence>
<feature type="transmembrane region" description="Helical" evidence="1">
    <location>
        <begin position="150"/>
        <end position="175"/>
    </location>
</feature>
<name>A0A2U0U2X1_9BACT</name>
<protein>
    <submittedName>
        <fullName evidence="3">Uncharacterized protein UPF0547</fullName>
    </submittedName>
</protein>
<keyword evidence="1" id="KW-1133">Transmembrane helix</keyword>
<sequence>MEETKICPYCGSEILATAKKCKHCGNWLEKKCPACDEWVNIDAKKCKHCGTWFSYKDRKAYDIKTGALAPQPASVPADNDDEGNETLEEVVEGYSSITGCLLSAESLLLGGLLWYVYDWKWWQALIAYFIFTMLMSFQILRIVYCLGAIATWFCIGYAVYDMTGGLVAGVVALLFHLPAFHSKFDEL</sequence>
<dbReference type="Proteomes" id="UP000245870">
    <property type="component" value="Unassembled WGS sequence"/>
</dbReference>
<reference evidence="3 4" key="1">
    <citation type="submission" date="2018-05" db="EMBL/GenBank/DDBJ databases">
        <title>Genomic Encyclopedia of Type Strains, Phase IV (KMG-IV): sequencing the most valuable type-strain genomes for metagenomic binning, comparative biology and taxonomic classification.</title>
        <authorList>
            <person name="Goeker M."/>
        </authorList>
    </citation>
    <scope>NUCLEOTIDE SEQUENCE [LARGE SCALE GENOMIC DNA]</scope>
    <source>
        <strain evidence="3 4">DSM 100333</strain>
    </source>
</reference>